<dbReference type="Proteomes" id="UP001149165">
    <property type="component" value="Unassembled WGS sequence"/>
</dbReference>
<dbReference type="EMBL" id="JAPQKH010000006">
    <property type="protein sequence ID" value="KAJ5094287.1"/>
    <property type="molecule type" value="Genomic_DNA"/>
</dbReference>
<evidence type="ECO:0000313" key="2">
    <source>
        <dbReference type="EMBL" id="KAJ5094287.1"/>
    </source>
</evidence>
<reference evidence="2" key="2">
    <citation type="journal article" date="2023" name="IMA Fungus">
        <title>Comparative genomic study of the Penicillium genus elucidates a diverse pangenome and 15 lateral gene transfer events.</title>
        <authorList>
            <person name="Petersen C."/>
            <person name="Sorensen T."/>
            <person name="Nielsen M.R."/>
            <person name="Sondergaard T.E."/>
            <person name="Sorensen J.L."/>
            <person name="Fitzpatrick D.A."/>
            <person name="Frisvad J.C."/>
            <person name="Nielsen K.L."/>
        </authorList>
    </citation>
    <scope>NUCLEOTIDE SEQUENCE</scope>
    <source>
        <strain evidence="2">IBT 30069</strain>
    </source>
</reference>
<evidence type="ECO:0000256" key="1">
    <source>
        <dbReference type="SAM" id="SignalP"/>
    </source>
</evidence>
<feature type="chain" id="PRO_5040718868" evidence="1">
    <location>
        <begin position="20"/>
        <end position="89"/>
    </location>
</feature>
<reference evidence="2" key="1">
    <citation type="submission" date="2022-11" db="EMBL/GenBank/DDBJ databases">
        <authorList>
            <person name="Petersen C."/>
        </authorList>
    </citation>
    <scope>NUCLEOTIDE SEQUENCE</scope>
    <source>
        <strain evidence="2">IBT 30069</strain>
    </source>
</reference>
<sequence>MRPFIFLAAFLGMAMSASALNSCLDDCSCVANPHGSDRFMGLVINELLVKSKRHVLQAFVHGPRDKESNTQWIPNAEGSMVDRCDMTWP</sequence>
<protein>
    <submittedName>
        <fullName evidence="2">Uncharacterized protein</fullName>
    </submittedName>
</protein>
<name>A0A9W9F659_9EURO</name>
<organism evidence="2 3">
    <name type="scientific">Penicillium angulare</name>
    <dbReference type="NCBI Taxonomy" id="116970"/>
    <lineage>
        <taxon>Eukaryota</taxon>
        <taxon>Fungi</taxon>
        <taxon>Dikarya</taxon>
        <taxon>Ascomycota</taxon>
        <taxon>Pezizomycotina</taxon>
        <taxon>Eurotiomycetes</taxon>
        <taxon>Eurotiomycetidae</taxon>
        <taxon>Eurotiales</taxon>
        <taxon>Aspergillaceae</taxon>
        <taxon>Penicillium</taxon>
    </lineage>
</organism>
<proteinExistence type="predicted"/>
<gene>
    <name evidence="2" type="ORF">N7456_010148</name>
</gene>
<keyword evidence="1" id="KW-0732">Signal</keyword>
<feature type="signal peptide" evidence="1">
    <location>
        <begin position="1"/>
        <end position="19"/>
    </location>
</feature>
<dbReference type="AlphaFoldDB" id="A0A9W9F659"/>
<evidence type="ECO:0000313" key="3">
    <source>
        <dbReference type="Proteomes" id="UP001149165"/>
    </source>
</evidence>
<keyword evidence="3" id="KW-1185">Reference proteome</keyword>
<accession>A0A9W9F659</accession>
<comment type="caution">
    <text evidence="2">The sequence shown here is derived from an EMBL/GenBank/DDBJ whole genome shotgun (WGS) entry which is preliminary data.</text>
</comment>